<dbReference type="OrthoDB" id="9801954at2"/>
<proteinExistence type="predicted"/>
<accession>A0A2N5X152</accession>
<dbReference type="SUPFAM" id="SSF53335">
    <property type="entry name" value="S-adenosyl-L-methionine-dependent methyltransferases"/>
    <property type="match status" value="1"/>
</dbReference>
<sequence length="257" mass="28935">MIQWQDKTRFRVGETAFRCYDWMFGSQPSTPDEYFLQKDADMVRDYARLAAEISPQQIFELGIWQGGSCVFFNELCRPKKLVAVELNEERIVALDTYRATSAQGRTLTPLYGIDQADSATLAEILQTEFGDTPLDLVIDDASHFVDETRTSFNLLFPRLRPGGAYVIEDWAWAHDPVDDPAGAVNLYPEKEPLTRLVFELVLAAGSTHDLIRHIEVDSHKVTVYRGERAIDSGSFNVSDLCLPRGQALLATSVDTRP</sequence>
<gene>
    <name evidence="1" type="ORF">C0039_13630</name>
</gene>
<dbReference type="RefSeq" id="WP_101518366.1">
    <property type="nucleotide sequence ID" value="NZ_PKUS01000018.1"/>
</dbReference>
<dbReference type="Pfam" id="PF13578">
    <property type="entry name" value="Methyltransf_24"/>
    <property type="match status" value="1"/>
</dbReference>
<dbReference type="Proteomes" id="UP000235005">
    <property type="component" value="Unassembled WGS sequence"/>
</dbReference>
<evidence type="ECO:0000313" key="2">
    <source>
        <dbReference type="Proteomes" id="UP000235005"/>
    </source>
</evidence>
<evidence type="ECO:0000313" key="1">
    <source>
        <dbReference type="EMBL" id="PLW68221.1"/>
    </source>
</evidence>
<organism evidence="1 2">
    <name type="scientific">Pseudohalioglobus lutimaris</name>
    <dbReference type="NCBI Taxonomy" id="1737061"/>
    <lineage>
        <taxon>Bacteria</taxon>
        <taxon>Pseudomonadati</taxon>
        <taxon>Pseudomonadota</taxon>
        <taxon>Gammaproteobacteria</taxon>
        <taxon>Cellvibrionales</taxon>
        <taxon>Halieaceae</taxon>
        <taxon>Pseudohalioglobus</taxon>
    </lineage>
</organism>
<protein>
    <recommendedName>
        <fullName evidence="3">Class I SAM-dependent methyltransferase</fullName>
    </recommendedName>
</protein>
<name>A0A2N5X152_9GAMM</name>
<dbReference type="EMBL" id="PKUS01000018">
    <property type="protein sequence ID" value="PLW68221.1"/>
    <property type="molecule type" value="Genomic_DNA"/>
</dbReference>
<evidence type="ECO:0008006" key="3">
    <source>
        <dbReference type="Google" id="ProtNLM"/>
    </source>
</evidence>
<dbReference type="InterPro" id="IPR029063">
    <property type="entry name" value="SAM-dependent_MTases_sf"/>
</dbReference>
<dbReference type="Gene3D" id="3.40.50.150">
    <property type="entry name" value="Vaccinia Virus protein VP39"/>
    <property type="match status" value="1"/>
</dbReference>
<keyword evidence="2" id="KW-1185">Reference proteome</keyword>
<dbReference type="AlphaFoldDB" id="A0A2N5X152"/>
<comment type="caution">
    <text evidence="1">The sequence shown here is derived from an EMBL/GenBank/DDBJ whole genome shotgun (WGS) entry which is preliminary data.</text>
</comment>
<reference evidence="1 2" key="1">
    <citation type="submission" date="2018-01" db="EMBL/GenBank/DDBJ databases">
        <title>The draft genome sequence of Halioglobus lutimaris HF004.</title>
        <authorList>
            <person name="Du Z.-J."/>
            <person name="Shi M.-J."/>
        </authorList>
    </citation>
    <scope>NUCLEOTIDE SEQUENCE [LARGE SCALE GENOMIC DNA]</scope>
    <source>
        <strain evidence="1 2">HF004</strain>
    </source>
</reference>